<comment type="function">
    <text evidence="3">Nucleotide-binding protein.</text>
</comment>
<keyword evidence="1 3" id="KW-0547">Nucleotide-binding</keyword>
<reference evidence="4 5" key="1">
    <citation type="submission" date="2020-06" db="EMBL/GenBank/DDBJ databases">
        <title>Acidovorax antarctica sp. nov., isolated from Corinth ice sheet soil, Antarctic Fields Peninsula.</title>
        <authorList>
            <person name="Xu Q."/>
            <person name="Peng F."/>
        </authorList>
    </citation>
    <scope>NUCLEOTIDE SEQUENCE [LARGE SCALE GENOMIC DNA]</scope>
    <source>
        <strain evidence="4 5">16-35-5</strain>
    </source>
</reference>
<evidence type="ECO:0000256" key="3">
    <source>
        <dbReference type="HAMAP-Rule" id="MF_00632"/>
    </source>
</evidence>
<dbReference type="SUPFAM" id="SSF89963">
    <property type="entry name" value="YajQ-like"/>
    <property type="match status" value="2"/>
</dbReference>
<evidence type="ECO:0000313" key="5">
    <source>
        <dbReference type="Proteomes" id="UP000509579"/>
    </source>
</evidence>
<sequence>MPSFDTVCEADFVEVKNAVENASKEIATRFDFKGSSAAVELKDKEITMYGDADFQLTQVEDLLRNKLTKRSVDVRFLDIQKAQKIGGDKLKQVVKVRNGIESELAKKLQKLMKESKLKVQAAIQDEKVRITGAKRDDLQAAMALIRKEIDDVPLSFNNFRD</sequence>
<dbReference type="GO" id="GO:0005829">
    <property type="term" value="C:cytosol"/>
    <property type="evidence" value="ECO:0007669"/>
    <property type="project" value="TreeGrafter"/>
</dbReference>
<proteinExistence type="inferred from homology"/>
<dbReference type="Proteomes" id="UP000509579">
    <property type="component" value="Chromosome"/>
</dbReference>
<dbReference type="GO" id="GO:0000166">
    <property type="term" value="F:nucleotide binding"/>
    <property type="evidence" value="ECO:0007669"/>
    <property type="project" value="UniProtKB-UniRule"/>
</dbReference>
<dbReference type="HAMAP" id="MF_00632">
    <property type="entry name" value="UPF0234"/>
    <property type="match status" value="1"/>
</dbReference>
<dbReference type="Gene3D" id="3.30.70.860">
    <property type="match status" value="1"/>
</dbReference>
<dbReference type="InterPro" id="IPR036183">
    <property type="entry name" value="YajQ-like_sf"/>
</dbReference>
<dbReference type="Gene3D" id="3.30.70.990">
    <property type="entry name" value="YajQ-like, domain 2"/>
    <property type="match status" value="1"/>
</dbReference>
<dbReference type="NCBIfam" id="NF003819">
    <property type="entry name" value="PRK05412.1"/>
    <property type="match status" value="1"/>
</dbReference>
<comment type="similarity">
    <text evidence="2 3">Belongs to the YajQ family.</text>
</comment>
<dbReference type="RefSeq" id="WP_175504437.1">
    <property type="nucleotide sequence ID" value="NZ_CAURQT010000039.1"/>
</dbReference>
<protein>
    <recommendedName>
        <fullName evidence="3">Nucleotide-binding protein HUK68_12420</fullName>
    </recommendedName>
</protein>
<dbReference type="PANTHER" id="PTHR30476:SF0">
    <property type="entry name" value="UPF0234 PROTEIN YAJQ"/>
    <property type="match status" value="1"/>
</dbReference>
<dbReference type="EMBL" id="CP054840">
    <property type="protein sequence ID" value="QKV53631.1"/>
    <property type="molecule type" value="Genomic_DNA"/>
</dbReference>
<dbReference type="Pfam" id="PF04461">
    <property type="entry name" value="YajQ"/>
    <property type="match status" value="1"/>
</dbReference>
<name>A0A6N1X2S5_9BURK</name>
<dbReference type="AlphaFoldDB" id="A0A6N1X2S5"/>
<evidence type="ECO:0000256" key="2">
    <source>
        <dbReference type="ARBA" id="ARBA00093450"/>
    </source>
</evidence>
<dbReference type="PANTHER" id="PTHR30476">
    <property type="entry name" value="UPF0234 PROTEIN YAJQ"/>
    <property type="match status" value="1"/>
</dbReference>
<gene>
    <name evidence="4" type="ORF">HUK68_12420</name>
</gene>
<evidence type="ECO:0000256" key="1">
    <source>
        <dbReference type="ARBA" id="ARBA00022741"/>
    </source>
</evidence>
<dbReference type="KEGG" id="aant:HUK68_12420"/>
<dbReference type="InterPro" id="IPR007551">
    <property type="entry name" value="YajQ/Smlt4090-like"/>
</dbReference>
<organism evidence="4 5">
    <name type="scientific">Comamonas antarctica</name>
    <dbReference type="NCBI Taxonomy" id="2743470"/>
    <lineage>
        <taxon>Bacteria</taxon>
        <taxon>Pseudomonadati</taxon>
        <taxon>Pseudomonadota</taxon>
        <taxon>Betaproteobacteria</taxon>
        <taxon>Burkholderiales</taxon>
        <taxon>Comamonadaceae</taxon>
        <taxon>Comamonas</taxon>
    </lineage>
</organism>
<dbReference type="InterPro" id="IPR035571">
    <property type="entry name" value="UPF0234-like_C"/>
</dbReference>
<evidence type="ECO:0000313" key="4">
    <source>
        <dbReference type="EMBL" id="QKV53631.1"/>
    </source>
</evidence>
<keyword evidence="5" id="KW-1185">Reference proteome</keyword>
<accession>A0A6N1X2S5</accession>
<dbReference type="CDD" id="cd11740">
    <property type="entry name" value="YajQ_like"/>
    <property type="match status" value="1"/>
</dbReference>
<dbReference type="InterPro" id="IPR035570">
    <property type="entry name" value="UPF0234_N"/>
</dbReference>